<protein>
    <submittedName>
        <fullName evidence="3">Uncharacterized protein</fullName>
    </submittedName>
</protein>
<feature type="transmembrane region" description="Helical" evidence="2">
    <location>
        <begin position="280"/>
        <end position="303"/>
    </location>
</feature>
<dbReference type="OrthoDB" id="6765403at2759"/>
<evidence type="ECO:0000313" key="4">
    <source>
        <dbReference type="Proteomes" id="UP000410492"/>
    </source>
</evidence>
<dbReference type="AlphaFoldDB" id="A0A653BGZ6"/>
<accession>A0A653BGZ6</accession>
<name>A0A653BGZ6_CALMS</name>
<keyword evidence="2" id="KW-0812">Transmembrane</keyword>
<evidence type="ECO:0000256" key="2">
    <source>
        <dbReference type="SAM" id="Phobius"/>
    </source>
</evidence>
<proteinExistence type="predicted"/>
<reference evidence="3 4" key="1">
    <citation type="submission" date="2019-01" db="EMBL/GenBank/DDBJ databases">
        <authorList>
            <person name="Sayadi A."/>
        </authorList>
    </citation>
    <scope>NUCLEOTIDE SEQUENCE [LARGE SCALE GENOMIC DNA]</scope>
</reference>
<evidence type="ECO:0000313" key="3">
    <source>
        <dbReference type="EMBL" id="VEN34544.1"/>
    </source>
</evidence>
<gene>
    <name evidence="3" type="ORF">CALMAC_LOCUS699</name>
</gene>
<organism evidence="3 4">
    <name type="scientific">Callosobruchus maculatus</name>
    <name type="common">Southern cowpea weevil</name>
    <name type="synonym">Pulse bruchid</name>
    <dbReference type="NCBI Taxonomy" id="64391"/>
    <lineage>
        <taxon>Eukaryota</taxon>
        <taxon>Metazoa</taxon>
        <taxon>Ecdysozoa</taxon>
        <taxon>Arthropoda</taxon>
        <taxon>Hexapoda</taxon>
        <taxon>Insecta</taxon>
        <taxon>Pterygota</taxon>
        <taxon>Neoptera</taxon>
        <taxon>Endopterygota</taxon>
        <taxon>Coleoptera</taxon>
        <taxon>Polyphaga</taxon>
        <taxon>Cucujiformia</taxon>
        <taxon>Chrysomeloidea</taxon>
        <taxon>Chrysomelidae</taxon>
        <taxon>Bruchinae</taxon>
        <taxon>Bruchini</taxon>
        <taxon>Callosobruchus</taxon>
    </lineage>
</organism>
<dbReference type="PROSITE" id="PS51450">
    <property type="entry name" value="LRR"/>
    <property type="match status" value="1"/>
</dbReference>
<keyword evidence="2" id="KW-1133">Transmembrane helix</keyword>
<dbReference type="EMBL" id="CAACVG010000783">
    <property type="protein sequence ID" value="VEN34544.1"/>
    <property type="molecule type" value="Genomic_DNA"/>
</dbReference>
<dbReference type="InterPro" id="IPR032675">
    <property type="entry name" value="LRR_dom_sf"/>
</dbReference>
<keyword evidence="4" id="KW-1185">Reference proteome</keyword>
<dbReference type="Gene3D" id="3.80.10.10">
    <property type="entry name" value="Ribonuclease Inhibitor"/>
    <property type="match status" value="1"/>
</dbReference>
<keyword evidence="2" id="KW-0472">Membrane</keyword>
<sequence length="331" mass="37973">MFHSMRNLRNLYFSYNKLTDIDAEGLLKYVPKLENADIRGYFLSCYKLLEIVHKLGKHGVSVVHGVSTTGHNIYGMNCTEVDDSVDEKEKYNSPEIREGYAALVNYFNKDFRNSNFVQYLENLKNVGNRNEDFNLTRNLPDILADTKLTMNKLIKMGDAQSGVLEKIMNVIIETRTKWEKIYMPTENNRTNINQDIENTLKEILNYTEISEIKRDEYLKELVQILKEKMQVEYKLPDTQQVSHTQESSTSEDPKPQQIMGVASQLISSSANTTPRGSPPILTFMAVLLTIITALLFLFGYVVFTKGRYFVNPASNVEMAHLVESRPDSINK</sequence>
<feature type="region of interest" description="Disordered" evidence="1">
    <location>
        <begin position="236"/>
        <end position="256"/>
    </location>
</feature>
<evidence type="ECO:0000256" key="1">
    <source>
        <dbReference type="SAM" id="MobiDB-lite"/>
    </source>
</evidence>
<dbReference type="Proteomes" id="UP000410492">
    <property type="component" value="Unassembled WGS sequence"/>
</dbReference>
<dbReference type="InterPro" id="IPR001611">
    <property type="entry name" value="Leu-rich_rpt"/>
</dbReference>
<feature type="compositionally biased region" description="Polar residues" evidence="1">
    <location>
        <begin position="237"/>
        <end position="250"/>
    </location>
</feature>